<dbReference type="SMART" id="SM00326">
    <property type="entry name" value="SH3"/>
    <property type="match status" value="1"/>
</dbReference>
<dbReference type="GO" id="GO:0005737">
    <property type="term" value="C:cytoplasm"/>
    <property type="evidence" value="ECO:0007669"/>
    <property type="project" value="InterPro"/>
</dbReference>
<keyword evidence="5 10" id="KW-0728">SH3 domain</keyword>
<accession>A0A7R8X3N4</accession>
<evidence type="ECO:0000256" key="5">
    <source>
        <dbReference type="ARBA" id="ARBA00022443"/>
    </source>
</evidence>
<dbReference type="Pfam" id="PF00018">
    <property type="entry name" value="SH3_1"/>
    <property type="match status" value="1"/>
</dbReference>
<dbReference type="GO" id="GO:0016191">
    <property type="term" value="P:synaptic vesicle uncoating"/>
    <property type="evidence" value="ECO:0007669"/>
    <property type="project" value="TreeGrafter"/>
</dbReference>
<dbReference type="EMBL" id="CAJPEV010000431">
    <property type="protein sequence ID" value="CAG0885203.1"/>
    <property type="molecule type" value="Genomic_DNA"/>
</dbReference>
<dbReference type="PROSITE" id="PS50002">
    <property type="entry name" value="SH3"/>
    <property type="match status" value="1"/>
</dbReference>
<dbReference type="PRINTS" id="PR00499">
    <property type="entry name" value="P67PHOX"/>
</dbReference>
<evidence type="ECO:0000256" key="8">
    <source>
        <dbReference type="ARBA" id="ARBA00023136"/>
    </source>
</evidence>
<keyword evidence="7" id="KW-0175">Coiled coil</keyword>
<dbReference type="EMBL" id="LR899948">
    <property type="protein sequence ID" value="CAD7243430.1"/>
    <property type="molecule type" value="Genomic_DNA"/>
</dbReference>
<dbReference type="CDD" id="cd11803">
    <property type="entry name" value="SH3_Endophilin_A"/>
    <property type="match status" value="1"/>
</dbReference>
<dbReference type="InterPro" id="IPR027267">
    <property type="entry name" value="AH/BAR_dom_sf"/>
</dbReference>
<keyword evidence="14" id="KW-1185">Reference proteome</keyword>
<evidence type="ECO:0000256" key="6">
    <source>
        <dbReference type="ARBA" id="ARBA00022583"/>
    </source>
</evidence>
<evidence type="ECO:0000259" key="12">
    <source>
        <dbReference type="PROSITE" id="PS50002"/>
    </source>
</evidence>
<evidence type="ECO:0000256" key="9">
    <source>
        <dbReference type="ARBA" id="ARBA00030140"/>
    </source>
</evidence>
<dbReference type="PRINTS" id="PR00452">
    <property type="entry name" value="SH3DOMAIN"/>
</dbReference>
<protein>
    <recommendedName>
        <fullName evidence="4">Endophilin-A</fullName>
    </recommendedName>
    <alternativeName>
        <fullName evidence="9">SH3 domain-containing GRB2-like protein</fullName>
    </alternativeName>
</protein>
<dbReference type="InterPro" id="IPR036028">
    <property type="entry name" value="SH3-like_dom_sf"/>
</dbReference>
<name>A0A7R8X3N4_9CRUS</name>
<dbReference type="PANTHER" id="PTHR14167">
    <property type="entry name" value="SH3 DOMAIN-CONTAINING"/>
    <property type="match status" value="1"/>
</dbReference>
<evidence type="ECO:0000256" key="10">
    <source>
        <dbReference type="PROSITE-ProRule" id="PRU00192"/>
    </source>
</evidence>
<dbReference type="GO" id="GO:0098978">
    <property type="term" value="C:glutamatergic synapse"/>
    <property type="evidence" value="ECO:0007669"/>
    <property type="project" value="TreeGrafter"/>
</dbReference>
<feature type="domain" description="SH3" evidence="12">
    <location>
        <begin position="288"/>
        <end position="347"/>
    </location>
</feature>
<dbReference type="OrthoDB" id="443981at2759"/>
<evidence type="ECO:0000256" key="2">
    <source>
        <dbReference type="ARBA" id="ARBA00004170"/>
    </source>
</evidence>
<feature type="region of interest" description="Disordered" evidence="11">
    <location>
        <begin position="29"/>
        <end position="89"/>
    </location>
</feature>
<dbReference type="InterPro" id="IPR050384">
    <property type="entry name" value="Endophilin_SH3RF"/>
</dbReference>
<keyword evidence="8" id="KW-0472">Membrane</keyword>
<dbReference type="AlphaFoldDB" id="A0A7R8X3N4"/>
<dbReference type="InterPro" id="IPR004148">
    <property type="entry name" value="BAR_dom"/>
</dbReference>
<evidence type="ECO:0000256" key="3">
    <source>
        <dbReference type="ARBA" id="ARBA00006697"/>
    </source>
</evidence>
<reference evidence="13" key="1">
    <citation type="submission" date="2020-11" db="EMBL/GenBank/DDBJ databases">
        <authorList>
            <person name="Tran Van P."/>
        </authorList>
    </citation>
    <scope>NUCLEOTIDE SEQUENCE</scope>
</reference>
<evidence type="ECO:0000313" key="13">
    <source>
        <dbReference type="EMBL" id="CAD7243430.1"/>
    </source>
</evidence>
<evidence type="ECO:0000256" key="11">
    <source>
        <dbReference type="SAM" id="MobiDB-lite"/>
    </source>
</evidence>
<dbReference type="SUPFAM" id="SSF50044">
    <property type="entry name" value="SH3-domain"/>
    <property type="match status" value="1"/>
</dbReference>
<evidence type="ECO:0000256" key="4">
    <source>
        <dbReference type="ARBA" id="ARBA00018286"/>
    </source>
</evidence>
<comment type="similarity">
    <text evidence="3">Belongs to the endophilin family.</text>
</comment>
<evidence type="ECO:0000256" key="7">
    <source>
        <dbReference type="ARBA" id="ARBA00023054"/>
    </source>
</evidence>
<dbReference type="Proteomes" id="UP000677054">
    <property type="component" value="Unassembled WGS sequence"/>
</dbReference>
<dbReference type="InterPro" id="IPR001452">
    <property type="entry name" value="SH3_domain"/>
</dbReference>
<comment type="subcellular location">
    <subcellularLocation>
        <location evidence="2">Membrane</location>
        <topology evidence="2">Peripheral membrane protein</topology>
    </subcellularLocation>
</comment>
<dbReference type="InterPro" id="IPR035824">
    <property type="entry name" value="Endophilin_A_SH3"/>
</dbReference>
<evidence type="ECO:0000256" key="1">
    <source>
        <dbReference type="ARBA" id="ARBA00003037"/>
    </source>
</evidence>
<gene>
    <name evidence="13" type="ORF">DSTB1V02_LOCUS3354</name>
</gene>
<dbReference type="Pfam" id="PF03114">
    <property type="entry name" value="BAR"/>
    <property type="match status" value="1"/>
</dbReference>
<dbReference type="SUPFAM" id="SSF103657">
    <property type="entry name" value="BAR/IMD domain-like"/>
    <property type="match status" value="1"/>
</dbReference>
<evidence type="ECO:0000313" key="14">
    <source>
        <dbReference type="Proteomes" id="UP000677054"/>
    </source>
</evidence>
<dbReference type="GO" id="GO:0098793">
    <property type="term" value="C:presynapse"/>
    <property type="evidence" value="ECO:0007669"/>
    <property type="project" value="TreeGrafter"/>
</dbReference>
<dbReference type="PANTHER" id="PTHR14167:SF81">
    <property type="entry name" value="ENDOPHILIN-A"/>
    <property type="match status" value="1"/>
</dbReference>
<proteinExistence type="inferred from homology"/>
<dbReference type="Gene3D" id="2.30.30.40">
    <property type="entry name" value="SH3 Domains"/>
    <property type="match status" value="1"/>
</dbReference>
<comment type="function">
    <text evidence="1">Required presynaptically at the neuromuscular junction. Implicated in synaptic vesicle endocytosis.</text>
</comment>
<dbReference type="GO" id="GO:0016020">
    <property type="term" value="C:membrane"/>
    <property type="evidence" value="ECO:0007669"/>
    <property type="project" value="UniProtKB-SubCell"/>
</dbReference>
<keyword evidence="6" id="KW-0254">Endocytosis</keyword>
<organism evidence="13">
    <name type="scientific">Darwinula stevensoni</name>
    <dbReference type="NCBI Taxonomy" id="69355"/>
    <lineage>
        <taxon>Eukaryota</taxon>
        <taxon>Metazoa</taxon>
        <taxon>Ecdysozoa</taxon>
        <taxon>Arthropoda</taxon>
        <taxon>Crustacea</taxon>
        <taxon>Oligostraca</taxon>
        <taxon>Ostracoda</taxon>
        <taxon>Podocopa</taxon>
        <taxon>Podocopida</taxon>
        <taxon>Darwinulocopina</taxon>
        <taxon>Darwinuloidea</taxon>
        <taxon>Darwinulidae</taxon>
        <taxon>Darwinula</taxon>
    </lineage>
</organism>
<sequence>MHHDAIRGSSAAICLCEMEAENVGFASRATGRRKSKDGMEHNAEEETERLPSFTSIRRPLDGRRRDRRALHTFSTSLDGKRREDGARIGSDPGRVRVWRSIGKGEGIPLGEMAMAHGRQPWRHDRVGSNITDEELKLAMDKFAESMHLAQVGMHNLLDNDVELISQLAAFTEALVEYHRQCSDVLTGLHERILEKKHEATVRPRQDFVPKTLNDLKLTIPDINFDGTSGRLQNGDLAPPPSYHSVVGRTGSNGTAGNNAWDPFPSAPSAPVFNSSSPITSPSRSPMNSKQPCCQALYDFEAENPEELTFKEGDMIQLDCKLDDNWYRGTVHGRSGIFPVSYVQVLVPFP</sequence>
<dbReference type="Gene3D" id="1.20.1270.60">
    <property type="entry name" value="Arfaptin homology (AH) domain/BAR domain"/>
    <property type="match status" value="1"/>
</dbReference>